<dbReference type="STRING" id="212602.A0A420HFT4"/>
<evidence type="ECO:0000256" key="9">
    <source>
        <dbReference type="SAM" id="MobiDB-lite"/>
    </source>
</evidence>
<keyword evidence="3" id="KW-0699">rRNA-binding</keyword>
<sequence length="136" mass="15190">MIDANQNSQPREHPVSESVTTRHTRCADVVVSTYGLSQSSLSFEGKKGTSSSLFFHLGRRALHIQKHTCAACGYPAAKIRKCTLHSWRNNWGEKAKRRKTTGTGRMRHLKELPRRFKNDFQTGAPKDARGPPATSA</sequence>
<dbReference type="InterPro" id="IPR011332">
    <property type="entry name" value="Ribosomal_zn-bd"/>
</dbReference>
<dbReference type="AlphaFoldDB" id="A0A420HFT4"/>
<keyword evidence="6" id="KW-0694">RNA-binding</keyword>
<reference evidence="10 11" key="1">
    <citation type="journal article" date="2018" name="BMC Genomics">
        <title>Comparative genome analyses reveal sequence features reflecting distinct modes of host-adaptation between dicot and monocot powdery mildew.</title>
        <authorList>
            <person name="Wu Y."/>
            <person name="Ma X."/>
            <person name="Pan Z."/>
            <person name="Kale S.D."/>
            <person name="Song Y."/>
            <person name="King H."/>
            <person name="Zhang Q."/>
            <person name="Presley C."/>
            <person name="Deng X."/>
            <person name="Wei C.I."/>
            <person name="Xiao S."/>
        </authorList>
    </citation>
    <scope>NUCLEOTIDE SEQUENCE [LARGE SCALE GENOMIC DNA]</scope>
    <source>
        <strain evidence="10">UMSG2</strain>
    </source>
</reference>
<dbReference type="PANTHER" id="PTHR10768">
    <property type="entry name" value="60S RIBOSOMAL PROTEIN L37"/>
    <property type="match status" value="1"/>
</dbReference>
<dbReference type="SUPFAM" id="SSF57829">
    <property type="entry name" value="Zn-binding ribosomal proteins"/>
    <property type="match status" value="1"/>
</dbReference>
<accession>A0A420HFT4</accession>
<evidence type="ECO:0000313" key="10">
    <source>
        <dbReference type="EMBL" id="RKF56278.1"/>
    </source>
</evidence>
<proteinExistence type="inferred from homology"/>
<keyword evidence="7 10" id="KW-0689">Ribosomal protein</keyword>
<dbReference type="Proteomes" id="UP000286134">
    <property type="component" value="Unassembled WGS sequence"/>
</dbReference>
<feature type="region of interest" description="Disordered" evidence="9">
    <location>
        <begin position="114"/>
        <end position="136"/>
    </location>
</feature>
<dbReference type="InterPro" id="IPR011331">
    <property type="entry name" value="Ribosomal_eL37/eL43"/>
</dbReference>
<evidence type="ECO:0000313" key="11">
    <source>
        <dbReference type="Proteomes" id="UP000286134"/>
    </source>
</evidence>
<dbReference type="GO" id="GO:0008270">
    <property type="term" value="F:zinc ion binding"/>
    <property type="evidence" value="ECO:0007669"/>
    <property type="project" value="UniProtKB-KW"/>
</dbReference>
<keyword evidence="4" id="KW-0863">Zinc-finger</keyword>
<evidence type="ECO:0000256" key="8">
    <source>
        <dbReference type="ARBA" id="ARBA00023274"/>
    </source>
</evidence>
<evidence type="ECO:0000256" key="3">
    <source>
        <dbReference type="ARBA" id="ARBA00022730"/>
    </source>
</evidence>
<protein>
    <submittedName>
        <fullName evidence="10">60S ribosomal protein L37</fullName>
    </submittedName>
</protein>
<keyword evidence="5" id="KW-0862">Zinc</keyword>
<comment type="caution">
    <text evidence="10">The sequence shown here is derived from an EMBL/GenBank/DDBJ whole genome shotgun (WGS) entry which is preliminary data.</text>
</comment>
<name>A0A420HFT4_9PEZI</name>
<dbReference type="Pfam" id="PF01907">
    <property type="entry name" value="Ribosomal_L37e"/>
    <property type="match status" value="1"/>
</dbReference>
<dbReference type="EMBL" id="MCFK01008275">
    <property type="protein sequence ID" value="RKF56278.1"/>
    <property type="molecule type" value="Genomic_DNA"/>
</dbReference>
<evidence type="ECO:0000256" key="1">
    <source>
        <dbReference type="ARBA" id="ARBA00009805"/>
    </source>
</evidence>
<evidence type="ECO:0000256" key="5">
    <source>
        <dbReference type="ARBA" id="ARBA00022833"/>
    </source>
</evidence>
<dbReference type="GO" id="GO:0006412">
    <property type="term" value="P:translation"/>
    <property type="evidence" value="ECO:0007669"/>
    <property type="project" value="InterPro"/>
</dbReference>
<dbReference type="GO" id="GO:0022625">
    <property type="term" value="C:cytosolic large ribosomal subunit"/>
    <property type="evidence" value="ECO:0007669"/>
    <property type="project" value="TreeGrafter"/>
</dbReference>
<dbReference type="GO" id="GO:0003735">
    <property type="term" value="F:structural constituent of ribosome"/>
    <property type="evidence" value="ECO:0007669"/>
    <property type="project" value="InterPro"/>
</dbReference>
<evidence type="ECO:0000256" key="6">
    <source>
        <dbReference type="ARBA" id="ARBA00022884"/>
    </source>
</evidence>
<dbReference type="OrthoDB" id="10259236at2759"/>
<dbReference type="PANTHER" id="PTHR10768:SF0">
    <property type="entry name" value="RIBOSOMAL PROTEIN L37"/>
    <property type="match status" value="1"/>
</dbReference>
<gene>
    <name evidence="10" type="ORF">OnM2_082018</name>
</gene>
<comment type="similarity">
    <text evidence="1">Belongs to the eukaryotic ribosomal protein eL37 family.</text>
</comment>
<evidence type="ECO:0000256" key="4">
    <source>
        <dbReference type="ARBA" id="ARBA00022771"/>
    </source>
</evidence>
<keyword evidence="11" id="KW-1185">Reference proteome</keyword>
<keyword evidence="2" id="KW-0479">Metal-binding</keyword>
<organism evidence="10 11">
    <name type="scientific">Erysiphe neolycopersici</name>
    <dbReference type="NCBI Taxonomy" id="212602"/>
    <lineage>
        <taxon>Eukaryota</taxon>
        <taxon>Fungi</taxon>
        <taxon>Dikarya</taxon>
        <taxon>Ascomycota</taxon>
        <taxon>Pezizomycotina</taxon>
        <taxon>Leotiomycetes</taxon>
        <taxon>Erysiphales</taxon>
        <taxon>Erysiphaceae</taxon>
        <taxon>Erysiphe</taxon>
    </lineage>
</organism>
<evidence type="ECO:0000256" key="7">
    <source>
        <dbReference type="ARBA" id="ARBA00022980"/>
    </source>
</evidence>
<dbReference type="InterPro" id="IPR001569">
    <property type="entry name" value="Ribosomal_eL37"/>
</dbReference>
<dbReference type="GO" id="GO:0019843">
    <property type="term" value="F:rRNA binding"/>
    <property type="evidence" value="ECO:0007669"/>
    <property type="project" value="UniProtKB-KW"/>
</dbReference>
<keyword evidence="8" id="KW-0687">Ribonucleoprotein</keyword>
<dbReference type="Gene3D" id="2.20.25.30">
    <property type="match status" value="1"/>
</dbReference>
<evidence type="ECO:0000256" key="2">
    <source>
        <dbReference type="ARBA" id="ARBA00022723"/>
    </source>
</evidence>
<feature type="region of interest" description="Disordered" evidence="9">
    <location>
        <begin position="1"/>
        <end position="22"/>
    </location>
</feature>